<gene>
    <name evidence="1" type="ORF">IAC95_01520</name>
</gene>
<reference evidence="1" key="1">
    <citation type="submission" date="2020-10" db="EMBL/GenBank/DDBJ databases">
        <authorList>
            <person name="Gilroy R."/>
        </authorList>
    </citation>
    <scope>NUCLEOTIDE SEQUENCE</scope>
    <source>
        <strain evidence="1">CHK121-14286</strain>
    </source>
</reference>
<reference evidence="1" key="2">
    <citation type="journal article" date="2021" name="PeerJ">
        <title>Extensive microbial diversity within the chicken gut microbiome revealed by metagenomics and culture.</title>
        <authorList>
            <person name="Gilroy R."/>
            <person name="Ravi A."/>
            <person name="Getino M."/>
            <person name="Pursley I."/>
            <person name="Horton D.L."/>
            <person name="Alikhan N.F."/>
            <person name="Baker D."/>
            <person name="Gharbi K."/>
            <person name="Hall N."/>
            <person name="Watson M."/>
            <person name="Adriaenssens E.M."/>
            <person name="Foster-Nyarko E."/>
            <person name="Jarju S."/>
            <person name="Secka A."/>
            <person name="Antonio M."/>
            <person name="Oren A."/>
            <person name="Chaudhuri R.R."/>
            <person name="La Ragione R."/>
            <person name="Hildebrand F."/>
            <person name="Pallen M.J."/>
        </authorList>
    </citation>
    <scope>NUCLEOTIDE SEQUENCE</scope>
    <source>
        <strain evidence="1">CHK121-14286</strain>
    </source>
</reference>
<evidence type="ECO:0000313" key="1">
    <source>
        <dbReference type="EMBL" id="HIR65553.1"/>
    </source>
</evidence>
<protein>
    <submittedName>
        <fullName evidence="1">Uncharacterized protein</fullName>
    </submittedName>
</protein>
<dbReference type="AlphaFoldDB" id="A0A9D1E385"/>
<dbReference type="Proteomes" id="UP000824200">
    <property type="component" value="Unassembled WGS sequence"/>
</dbReference>
<accession>A0A9D1E385</accession>
<proteinExistence type="predicted"/>
<name>A0A9D1E385_9BACT</name>
<comment type="caution">
    <text evidence="1">The sequence shown here is derived from an EMBL/GenBank/DDBJ whole genome shotgun (WGS) entry which is preliminary data.</text>
</comment>
<organism evidence="1 2">
    <name type="scientific">Candidatus Fimimonas gallinarum</name>
    <dbReference type="NCBI Taxonomy" id="2840821"/>
    <lineage>
        <taxon>Bacteria</taxon>
        <taxon>Pseudomonadati</taxon>
        <taxon>Myxococcota</taxon>
        <taxon>Myxococcia</taxon>
        <taxon>Myxococcales</taxon>
        <taxon>Cystobacterineae</taxon>
        <taxon>Myxococcaceae</taxon>
        <taxon>Myxococcaceae incertae sedis</taxon>
        <taxon>Candidatus Fimimonas</taxon>
    </lineage>
</organism>
<dbReference type="EMBL" id="DVHL01000014">
    <property type="protein sequence ID" value="HIR65553.1"/>
    <property type="molecule type" value="Genomic_DNA"/>
</dbReference>
<evidence type="ECO:0000313" key="2">
    <source>
        <dbReference type="Proteomes" id="UP000824200"/>
    </source>
</evidence>
<sequence>MEEYRFLLQIQPDYIDCQDDSILQPIIDSIPKDLSKTKRIAMGKEKVKALFKYDKTYPRWLQGAEWPIVNGKPLVFSHQKKAKGGDIRTYYYFYDPATKEQTVVEQFD</sequence>